<evidence type="ECO:0000313" key="3">
    <source>
        <dbReference type="Proteomes" id="UP001139646"/>
    </source>
</evidence>
<evidence type="ECO:0000256" key="1">
    <source>
        <dbReference type="SAM" id="Phobius"/>
    </source>
</evidence>
<comment type="caution">
    <text evidence="2">The sequence shown here is derived from an EMBL/GenBank/DDBJ whole genome shotgun (WGS) entry which is preliminary data.</text>
</comment>
<dbReference type="InterPro" id="IPR049806">
    <property type="entry name" value="MasK-like_C"/>
</dbReference>
<proteinExistence type="predicted"/>
<dbReference type="NCBIfam" id="NF033768">
    <property type="entry name" value="myxo_SS_tail"/>
    <property type="match status" value="1"/>
</dbReference>
<dbReference type="RefSeq" id="WP_242286877.1">
    <property type="nucleotide sequence ID" value="NZ_JAKKSL010000002.1"/>
</dbReference>
<evidence type="ECO:0000313" key="2">
    <source>
        <dbReference type="EMBL" id="MCI2284446.1"/>
    </source>
</evidence>
<keyword evidence="1" id="KW-0812">Transmembrane</keyword>
<feature type="transmembrane region" description="Helical" evidence="1">
    <location>
        <begin position="34"/>
        <end position="55"/>
    </location>
</feature>
<reference evidence="2" key="1">
    <citation type="submission" date="2022-01" db="EMBL/GenBank/DDBJ databases">
        <title>Colwellia maritima, isolated from seawater.</title>
        <authorList>
            <person name="Kristyanto S."/>
            <person name="Jung J."/>
            <person name="Jeon C.O."/>
        </authorList>
    </citation>
    <scope>NUCLEOTIDE SEQUENCE</scope>
    <source>
        <strain evidence="2">MSW7</strain>
    </source>
</reference>
<sequence>MTTVTLPDHVSFKNSESFQRFYDLFKPNEQDKKFTIILVSLFALYFIIAVIVSFVEQVEIPREVKEQIPVQLAKIVLKEKQLPLPEKPKEPIIKEKPIDKKADEKVAEIKKEKVQESPIQPPQLTIEKRRELAKEKAKTSGLAAMKDELFAMREAFVMTPSNQSTLNATKSSEVKIKRKLLTSQVNKQASSLSAAKTSTVVNSDKLSTRNTQQIRLSETEIAANTDVLVEEQLSMQKSEQRSELSLRRTLESHKARLYARYNSALRKDPFLQGKVVFEIEIQANGKISHIDIKSSKLNNPKLERQLLVILRSITFPAENVGIVKTIWAIDFLPS</sequence>
<gene>
    <name evidence="2" type="ORF">L3081_14950</name>
</gene>
<keyword evidence="1" id="KW-1133">Transmembrane helix</keyword>
<protein>
    <submittedName>
        <fullName evidence="2">AgmX/PglI C-terminal domain-containing protein</fullName>
    </submittedName>
</protein>
<dbReference type="EMBL" id="JAKKSL010000002">
    <property type="protein sequence ID" value="MCI2284446.1"/>
    <property type="molecule type" value="Genomic_DNA"/>
</dbReference>
<name>A0ABS9X2L7_9GAMM</name>
<keyword evidence="1" id="KW-0472">Membrane</keyword>
<keyword evidence="3" id="KW-1185">Reference proteome</keyword>
<organism evidence="2 3">
    <name type="scientific">Colwellia maritima</name>
    <dbReference type="NCBI Taxonomy" id="2912588"/>
    <lineage>
        <taxon>Bacteria</taxon>
        <taxon>Pseudomonadati</taxon>
        <taxon>Pseudomonadota</taxon>
        <taxon>Gammaproteobacteria</taxon>
        <taxon>Alteromonadales</taxon>
        <taxon>Colwelliaceae</taxon>
        <taxon>Colwellia</taxon>
    </lineage>
</organism>
<dbReference type="Proteomes" id="UP001139646">
    <property type="component" value="Unassembled WGS sequence"/>
</dbReference>
<accession>A0ABS9X2L7</accession>